<dbReference type="EMBL" id="RKHO01000001">
    <property type="protein sequence ID" value="ROR90541.1"/>
    <property type="molecule type" value="Genomic_DNA"/>
</dbReference>
<evidence type="ECO:0000256" key="6">
    <source>
        <dbReference type="SAM" id="Phobius"/>
    </source>
</evidence>
<comment type="caution">
    <text evidence="8">The sequence shown here is derived from an EMBL/GenBank/DDBJ whole genome shotgun (WGS) entry which is preliminary data.</text>
</comment>
<dbReference type="RefSeq" id="WP_211332447.1">
    <property type="nucleotide sequence ID" value="NZ_RKHO01000001.1"/>
</dbReference>
<dbReference type="AlphaFoldDB" id="A0A3N2CSM8"/>
<organism evidence="8 9">
    <name type="scientific">Nocardioides aurantiacus</name>
    <dbReference type="NCBI Taxonomy" id="86796"/>
    <lineage>
        <taxon>Bacteria</taxon>
        <taxon>Bacillati</taxon>
        <taxon>Actinomycetota</taxon>
        <taxon>Actinomycetes</taxon>
        <taxon>Propionibacteriales</taxon>
        <taxon>Nocardioidaceae</taxon>
        <taxon>Nocardioides</taxon>
    </lineage>
</organism>
<evidence type="ECO:0000259" key="7">
    <source>
        <dbReference type="Pfam" id="PF06305"/>
    </source>
</evidence>
<evidence type="ECO:0000256" key="1">
    <source>
        <dbReference type="ARBA" id="ARBA00022475"/>
    </source>
</evidence>
<dbReference type="GO" id="GO:0005886">
    <property type="term" value="C:plasma membrane"/>
    <property type="evidence" value="ECO:0007669"/>
    <property type="project" value="InterPro"/>
</dbReference>
<feature type="transmembrane region" description="Helical" evidence="6">
    <location>
        <begin position="44"/>
        <end position="65"/>
    </location>
</feature>
<feature type="transmembrane region" description="Helical" evidence="6">
    <location>
        <begin position="85"/>
        <end position="107"/>
    </location>
</feature>
<keyword evidence="9" id="KW-1185">Reference proteome</keyword>
<evidence type="ECO:0000313" key="8">
    <source>
        <dbReference type="EMBL" id="ROR90541.1"/>
    </source>
</evidence>
<evidence type="ECO:0000256" key="5">
    <source>
        <dbReference type="SAM" id="MobiDB-lite"/>
    </source>
</evidence>
<evidence type="ECO:0000256" key="4">
    <source>
        <dbReference type="ARBA" id="ARBA00023136"/>
    </source>
</evidence>
<feature type="domain" description="Lipopolysaccharide assembly protein A" evidence="7">
    <location>
        <begin position="65"/>
        <end position="119"/>
    </location>
</feature>
<dbReference type="Proteomes" id="UP000281738">
    <property type="component" value="Unassembled WGS sequence"/>
</dbReference>
<feature type="compositionally biased region" description="Low complexity" evidence="5">
    <location>
        <begin position="12"/>
        <end position="24"/>
    </location>
</feature>
<reference evidence="8 9" key="1">
    <citation type="submission" date="2018-11" db="EMBL/GenBank/DDBJ databases">
        <title>Sequencing the genomes of 1000 actinobacteria strains.</title>
        <authorList>
            <person name="Klenk H.-P."/>
        </authorList>
    </citation>
    <scope>NUCLEOTIDE SEQUENCE [LARGE SCALE GENOMIC DNA]</scope>
    <source>
        <strain evidence="8 9">DSM 12652</strain>
    </source>
</reference>
<dbReference type="Pfam" id="PF06305">
    <property type="entry name" value="LapA_dom"/>
    <property type="match status" value="1"/>
</dbReference>
<gene>
    <name evidence="8" type="ORF">EDD33_1382</name>
</gene>
<dbReference type="InterPro" id="IPR010445">
    <property type="entry name" value="LapA_dom"/>
</dbReference>
<accession>A0A3N2CSM8</accession>
<keyword evidence="4 6" id="KW-0472">Membrane</keyword>
<keyword evidence="2 6" id="KW-0812">Transmembrane</keyword>
<evidence type="ECO:0000256" key="3">
    <source>
        <dbReference type="ARBA" id="ARBA00022989"/>
    </source>
</evidence>
<keyword evidence="3 6" id="KW-1133">Transmembrane helix</keyword>
<feature type="region of interest" description="Disordered" evidence="5">
    <location>
        <begin position="1"/>
        <end position="40"/>
    </location>
</feature>
<sequence length="120" mass="12550">MSTEHPSPTEPGSPASASADEAPATRSTGSGSAKDPLRGSRTSGIWSATVALIVVLILLAVFILQNTQRVEVSYFGWTGQAPLSATLLIAAAGGALLVASAGALRILQLRRRVKKDRKRR</sequence>
<protein>
    <submittedName>
        <fullName evidence="8">Putative integral membrane protein</fullName>
    </submittedName>
</protein>
<proteinExistence type="predicted"/>
<name>A0A3N2CSM8_9ACTN</name>
<evidence type="ECO:0000256" key="2">
    <source>
        <dbReference type="ARBA" id="ARBA00022692"/>
    </source>
</evidence>
<keyword evidence="1" id="KW-1003">Cell membrane</keyword>
<evidence type="ECO:0000313" key="9">
    <source>
        <dbReference type="Proteomes" id="UP000281738"/>
    </source>
</evidence>